<name>A0A5E4NA40_9HEMI</name>
<sequence length="97" mass="11181">MKNTIAGYFPLKFKLPNPEDEIIQINQECKFVIRRNEHIPTSTLRVGLYSLKFLEKIFNSYPEKSLNKTTKVILENGLLKISSPFNIGIDSYLSDCL</sequence>
<evidence type="ECO:0000313" key="2">
    <source>
        <dbReference type="Proteomes" id="UP000325440"/>
    </source>
</evidence>
<gene>
    <name evidence="1" type="ORF">CINCED_3A022413</name>
</gene>
<reference evidence="1 2" key="1">
    <citation type="submission" date="2019-08" db="EMBL/GenBank/DDBJ databases">
        <authorList>
            <person name="Alioto T."/>
            <person name="Alioto T."/>
            <person name="Gomez Garrido J."/>
        </authorList>
    </citation>
    <scope>NUCLEOTIDE SEQUENCE [LARGE SCALE GENOMIC DNA]</scope>
</reference>
<dbReference type="EMBL" id="CABPRJ010001474">
    <property type="protein sequence ID" value="VVC38444.1"/>
    <property type="molecule type" value="Genomic_DNA"/>
</dbReference>
<feature type="non-terminal residue" evidence="1">
    <location>
        <position position="97"/>
    </location>
</feature>
<protein>
    <submittedName>
        <fullName evidence="1">Uncharacterized protein</fullName>
    </submittedName>
</protein>
<dbReference type="AlphaFoldDB" id="A0A5E4NA40"/>
<keyword evidence="2" id="KW-1185">Reference proteome</keyword>
<dbReference type="Proteomes" id="UP000325440">
    <property type="component" value="Unassembled WGS sequence"/>
</dbReference>
<evidence type="ECO:0000313" key="1">
    <source>
        <dbReference type="EMBL" id="VVC38444.1"/>
    </source>
</evidence>
<proteinExistence type="predicted"/>
<organism evidence="1 2">
    <name type="scientific">Cinara cedri</name>
    <dbReference type="NCBI Taxonomy" id="506608"/>
    <lineage>
        <taxon>Eukaryota</taxon>
        <taxon>Metazoa</taxon>
        <taxon>Ecdysozoa</taxon>
        <taxon>Arthropoda</taxon>
        <taxon>Hexapoda</taxon>
        <taxon>Insecta</taxon>
        <taxon>Pterygota</taxon>
        <taxon>Neoptera</taxon>
        <taxon>Paraneoptera</taxon>
        <taxon>Hemiptera</taxon>
        <taxon>Sternorrhyncha</taxon>
        <taxon>Aphidomorpha</taxon>
        <taxon>Aphidoidea</taxon>
        <taxon>Aphididae</taxon>
        <taxon>Lachninae</taxon>
        <taxon>Cinara</taxon>
    </lineage>
</organism>
<accession>A0A5E4NA40</accession>